<evidence type="ECO:0000313" key="8">
    <source>
        <dbReference type="Proteomes" id="UP000267464"/>
    </source>
</evidence>
<name>A0A3N7HWG4_9BURK</name>
<keyword evidence="3" id="KW-0808">Transferase</keyword>
<dbReference type="PRINTS" id="PR00507">
    <property type="entry name" value="N12N6MTFRASE"/>
</dbReference>
<dbReference type="Proteomes" id="UP000267464">
    <property type="component" value="Unassembled WGS sequence"/>
</dbReference>
<dbReference type="GO" id="GO:0009007">
    <property type="term" value="F:site-specific DNA-methyltransferase (adenine-specific) activity"/>
    <property type="evidence" value="ECO:0007669"/>
    <property type="project" value="UniProtKB-EC"/>
</dbReference>
<dbReference type="SUPFAM" id="SSF53335">
    <property type="entry name" value="S-adenosyl-L-methionine-dependent methyltransferases"/>
    <property type="match status" value="1"/>
</dbReference>
<evidence type="ECO:0000256" key="2">
    <source>
        <dbReference type="ARBA" id="ARBA00022603"/>
    </source>
</evidence>
<keyword evidence="2" id="KW-0489">Methyltransferase</keyword>
<keyword evidence="4" id="KW-0949">S-adenosyl-L-methionine</keyword>
<dbReference type="OrthoDB" id="9784823at2"/>
<dbReference type="InterPro" id="IPR050953">
    <property type="entry name" value="N4_N6_ade-DNA_methylase"/>
</dbReference>
<organism evidence="7 8">
    <name type="scientific">Piscinibacter terrae</name>
    <dbReference type="NCBI Taxonomy" id="2496871"/>
    <lineage>
        <taxon>Bacteria</taxon>
        <taxon>Pseudomonadati</taxon>
        <taxon>Pseudomonadota</taxon>
        <taxon>Betaproteobacteria</taxon>
        <taxon>Burkholderiales</taxon>
        <taxon>Sphaerotilaceae</taxon>
        <taxon>Piscinibacter</taxon>
    </lineage>
</organism>
<comment type="caution">
    <text evidence="7">The sequence shown here is derived from an EMBL/GenBank/DDBJ whole genome shotgun (WGS) entry which is preliminary data.</text>
</comment>
<protein>
    <recommendedName>
        <fullName evidence="1">site-specific DNA-methyltransferase (adenine-specific)</fullName>
        <ecNumber evidence="1">2.1.1.72</ecNumber>
    </recommendedName>
</protein>
<evidence type="ECO:0000313" key="7">
    <source>
        <dbReference type="EMBL" id="RQP25746.1"/>
    </source>
</evidence>
<dbReference type="InterPro" id="IPR011639">
    <property type="entry name" value="MethylTrfase_TaqI-like_dom"/>
</dbReference>
<dbReference type="AlphaFoldDB" id="A0A3N7HWG4"/>
<dbReference type="PANTHER" id="PTHR33841:SF4">
    <property type="entry name" value="RESTRICTION MODIFICATION SYSTEM DNA SPECIFICITY DOMAIN"/>
    <property type="match status" value="1"/>
</dbReference>
<evidence type="ECO:0000256" key="1">
    <source>
        <dbReference type="ARBA" id="ARBA00011900"/>
    </source>
</evidence>
<dbReference type="RefSeq" id="WP_124538402.1">
    <property type="nucleotide sequence ID" value="NZ_QUSW01000001.1"/>
</dbReference>
<accession>A0A3N7HWG4</accession>
<dbReference type="Pfam" id="PF07669">
    <property type="entry name" value="Eco57I"/>
    <property type="match status" value="1"/>
</dbReference>
<evidence type="ECO:0000259" key="6">
    <source>
        <dbReference type="Pfam" id="PF07669"/>
    </source>
</evidence>
<dbReference type="Gene3D" id="3.40.50.150">
    <property type="entry name" value="Vaccinia Virus protein VP39"/>
    <property type="match status" value="1"/>
</dbReference>
<evidence type="ECO:0000256" key="5">
    <source>
        <dbReference type="ARBA" id="ARBA00047942"/>
    </source>
</evidence>
<sequence length="463" mass="51260">MLSAALFTPNSVFADSLLIISVVAIANPGHRMSTTSQIPDSFYGDFVKQLELSIRGHATANQAEHFLNGAAADEVHKKIPRAIRSSDGIFFSGRELAAEAATLVQKKIDTGAKIFDPSCGAGDLLLAAARLLPLQGNLIATLKNWGERIGGTDLHQSFVDAAKLRLVLLAKERHGLLDEVTNLDRKNIFPFIQKQNYLTNPEVSNGFECLLTNPPFGHRRAPSDCSWSSGRTQLAALFIEKIVQNSSEGQIIVAILPDVLRGGSRYGRWRNWVMQNMAITHTNIYGRFEKRTDVDVFLCRLERKKFLNTQALPAPSKSSGQTIGDFFEVRVGPLVPHRHPQKGPWWPYLTVGNAPANSETTISKRRRFSGTVIKPPFVAIRRTSNPADSHRIIYTVISGNTEVAVENHLLVAIPRSKDIEDCRKLAKLLLSENSKSFVNSKLRCRHLTTGVVSAIPIDDWKDV</sequence>
<dbReference type="GO" id="GO:0006304">
    <property type="term" value="P:DNA modification"/>
    <property type="evidence" value="ECO:0007669"/>
    <property type="project" value="InterPro"/>
</dbReference>
<dbReference type="PANTHER" id="PTHR33841">
    <property type="entry name" value="DNA METHYLTRANSFERASE YEEA-RELATED"/>
    <property type="match status" value="1"/>
</dbReference>
<dbReference type="InterPro" id="IPR029063">
    <property type="entry name" value="SAM-dependent_MTases_sf"/>
</dbReference>
<keyword evidence="8" id="KW-1185">Reference proteome</keyword>
<reference evidence="7 8" key="2">
    <citation type="submission" date="2018-12" db="EMBL/GenBank/DDBJ databases">
        <title>Rhizobacter gummiphilus sp. nov., a rubber-degrading bacterium isolated from the soil of a botanical garden in Japan.</title>
        <authorList>
            <person name="Shunsuke S.S."/>
        </authorList>
    </citation>
    <scope>NUCLEOTIDE SEQUENCE [LARGE SCALE GENOMIC DNA]</scope>
    <source>
        <strain evidence="7 8">S-16</strain>
    </source>
</reference>
<dbReference type="GO" id="GO:0032259">
    <property type="term" value="P:methylation"/>
    <property type="evidence" value="ECO:0007669"/>
    <property type="project" value="UniProtKB-KW"/>
</dbReference>
<comment type="catalytic activity">
    <reaction evidence="5">
        <text>a 2'-deoxyadenosine in DNA + S-adenosyl-L-methionine = an N(6)-methyl-2'-deoxyadenosine in DNA + S-adenosyl-L-homocysteine + H(+)</text>
        <dbReference type="Rhea" id="RHEA:15197"/>
        <dbReference type="Rhea" id="RHEA-COMP:12418"/>
        <dbReference type="Rhea" id="RHEA-COMP:12419"/>
        <dbReference type="ChEBI" id="CHEBI:15378"/>
        <dbReference type="ChEBI" id="CHEBI:57856"/>
        <dbReference type="ChEBI" id="CHEBI:59789"/>
        <dbReference type="ChEBI" id="CHEBI:90615"/>
        <dbReference type="ChEBI" id="CHEBI:90616"/>
        <dbReference type="EC" id="2.1.1.72"/>
    </reaction>
</comment>
<proteinExistence type="predicted"/>
<reference evidence="7 8" key="1">
    <citation type="submission" date="2018-08" db="EMBL/GenBank/DDBJ databases">
        <authorList>
            <person name="Khan S.A."/>
            <person name="Jeon C.O."/>
            <person name="Chun B.H."/>
            <person name="Jeong S.E."/>
        </authorList>
    </citation>
    <scope>NUCLEOTIDE SEQUENCE [LARGE SCALE GENOMIC DNA]</scope>
    <source>
        <strain evidence="7 8">S-16</strain>
    </source>
</reference>
<evidence type="ECO:0000256" key="4">
    <source>
        <dbReference type="ARBA" id="ARBA00022691"/>
    </source>
</evidence>
<evidence type="ECO:0000256" key="3">
    <source>
        <dbReference type="ARBA" id="ARBA00022679"/>
    </source>
</evidence>
<dbReference type="EC" id="2.1.1.72" evidence="1"/>
<gene>
    <name evidence="7" type="ORF">DZC73_01360</name>
</gene>
<dbReference type="EMBL" id="QUSW01000001">
    <property type="protein sequence ID" value="RQP25746.1"/>
    <property type="molecule type" value="Genomic_DNA"/>
</dbReference>
<feature type="domain" description="Type II methyltransferase M.TaqI-like" evidence="6">
    <location>
        <begin position="149"/>
        <end position="281"/>
    </location>
</feature>